<keyword evidence="4 11" id="KW-0812">Transmembrane</keyword>
<evidence type="ECO:0000256" key="8">
    <source>
        <dbReference type="ARBA" id="ARBA00023065"/>
    </source>
</evidence>
<proteinExistence type="predicted"/>
<evidence type="ECO:0000259" key="12">
    <source>
        <dbReference type="PROSITE" id="PS51202"/>
    </source>
</evidence>
<dbReference type="PANTHER" id="PTHR11537:SF254">
    <property type="entry name" value="POTASSIUM VOLTAGE-GATED CHANNEL PROTEIN SHAB"/>
    <property type="match status" value="1"/>
</dbReference>
<organism evidence="13 14">
    <name type="scientific">Candidatus Pullilachnospira stercoravium</name>
    <dbReference type="NCBI Taxonomy" id="2840913"/>
    <lineage>
        <taxon>Bacteria</taxon>
        <taxon>Bacillati</taxon>
        <taxon>Bacillota</taxon>
        <taxon>Clostridia</taxon>
        <taxon>Lachnospirales</taxon>
        <taxon>Lachnospiraceae</taxon>
        <taxon>Lachnospiraceae incertae sedis</taxon>
        <taxon>Candidatus Pullilachnospira</taxon>
    </lineage>
</organism>
<keyword evidence="9 11" id="KW-0472">Membrane</keyword>
<keyword evidence="10" id="KW-0407">Ion channel</keyword>
<dbReference type="GO" id="GO:0008076">
    <property type="term" value="C:voltage-gated potassium channel complex"/>
    <property type="evidence" value="ECO:0007669"/>
    <property type="project" value="InterPro"/>
</dbReference>
<gene>
    <name evidence="13" type="ORF">IAA63_12435</name>
</gene>
<dbReference type="PANTHER" id="PTHR11537">
    <property type="entry name" value="VOLTAGE-GATED POTASSIUM CHANNEL"/>
    <property type="match status" value="1"/>
</dbReference>
<evidence type="ECO:0000256" key="3">
    <source>
        <dbReference type="ARBA" id="ARBA00022538"/>
    </source>
</evidence>
<dbReference type="InterPro" id="IPR028325">
    <property type="entry name" value="VG_K_chnl"/>
</dbReference>
<feature type="domain" description="RCK C-terminal" evidence="12">
    <location>
        <begin position="255"/>
        <end position="320"/>
    </location>
</feature>
<evidence type="ECO:0000256" key="7">
    <source>
        <dbReference type="ARBA" id="ARBA00022989"/>
    </source>
</evidence>
<comment type="caution">
    <text evidence="13">The sequence shown here is derived from an EMBL/GenBank/DDBJ whole genome shotgun (WGS) entry which is preliminary data.</text>
</comment>
<dbReference type="AlphaFoldDB" id="A0A9D1NWN2"/>
<sequence length="401" mass="46365">MKETIENHRKRIADIIDVRAGRDRAGRIYDFLYLFVIILNLTVSIMLTYENIRVRHAGLLLTLERGTVIIFCMDYFLRIWTARYQHPEVNETRAIRKYICSFTGIVDLLSFLPYFLPIFFPSGTVAFRMLRVMRVFRLFRINAYYDSFKLITDVLSSKKQQLFSSVFTILILMLASSLCMYSLEHEAQPDVFTNAFSGIWWAASTLLTVGYGDIYPITTLGKMFGIFITFLGVGMVAIPTGIISAGFVDQYSRIKRMSEYGRESDVHFIKIHLTERDPWVNRSIAQLHLPERVIVAVIKRNSRILVPRGNMILRADDIMVLGAESFADNEHIRLKEIVLQKSNPWVGRHIRDLNISRQSIIVLVKRRKKVLIPNGNMVLREGDMVLLYTQSFFADANEIDI</sequence>
<dbReference type="EMBL" id="DVON01000266">
    <property type="protein sequence ID" value="HIV13927.1"/>
    <property type="molecule type" value="Genomic_DNA"/>
</dbReference>
<dbReference type="Gene3D" id="1.10.287.70">
    <property type="match status" value="1"/>
</dbReference>
<dbReference type="PROSITE" id="PS51202">
    <property type="entry name" value="RCK_C"/>
    <property type="match status" value="2"/>
</dbReference>
<name>A0A9D1NWN2_9FIRM</name>
<reference evidence="13" key="2">
    <citation type="journal article" date="2021" name="PeerJ">
        <title>Extensive microbial diversity within the chicken gut microbiome revealed by metagenomics and culture.</title>
        <authorList>
            <person name="Gilroy R."/>
            <person name="Ravi A."/>
            <person name="Getino M."/>
            <person name="Pursley I."/>
            <person name="Horton D.L."/>
            <person name="Alikhan N.F."/>
            <person name="Baker D."/>
            <person name="Gharbi K."/>
            <person name="Hall N."/>
            <person name="Watson M."/>
            <person name="Adriaenssens E.M."/>
            <person name="Foster-Nyarko E."/>
            <person name="Jarju S."/>
            <person name="Secka A."/>
            <person name="Antonio M."/>
            <person name="Oren A."/>
            <person name="Chaudhuri R.R."/>
            <person name="La Ragione R."/>
            <person name="Hildebrand F."/>
            <person name="Pallen M.J."/>
        </authorList>
    </citation>
    <scope>NUCLEOTIDE SEQUENCE</scope>
    <source>
        <strain evidence="13">ChiBcec2-4451</strain>
    </source>
</reference>
<dbReference type="InterPro" id="IPR006037">
    <property type="entry name" value="RCK_C"/>
</dbReference>
<feature type="transmembrane region" description="Helical" evidence="11">
    <location>
        <begin position="162"/>
        <end position="183"/>
    </location>
</feature>
<dbReference type="Pfam" id="PF00520">
    <property type="entry name" value="Ion_trans"/>
    <property type="match status" value="1"/>
</dbReference>
<keyword evidence="5" id="KW-0631">Potassium channel</keyword>
<feature type="transmembrane region" description="Helical" evidence="11">
    <location>
        <begin position="31"/>
        <end position="49"/>
    </location>
</feature>
<keyword evidence="6" id="KW-0630">Potassium</keyword>
<keyword evidence="2" id="KW-0813">Transport</keyword>
<comment type="subcellular location">
    <subcellularLocation>
        <location evidence="1">Membrane</location>
        <topology evidence="1">Multi-pass membrane protein</topology>
    </subcellularLocation>
</comment>
<dbReference type="PRINTS" id="PR00169">
    <property type="entry name" value="KCHANNEL"/>
</dbReference>
<keyword evidence="8" id="KW-0406">Ion transport</keyword>
<dbReference type="InterPro" id="IPR005821">
    <property type="entry name" value="Ion_trans_dom"/>
</dbReference>
<dbReference type="Pfam" id="PF02080">
    <property type="entry name" value="TrkA_C"/>
    <property type="match status" value="2"/>
</dbReference>
<evidence type="ECO:0000256" key="2">
    <source>
        <dbReference type="ARBA" id="ARBA00022448"/>
    </source>
</evidence>
<dbReference type="GO" id="GO:0001508">
    <property type="term" value="P:action potential"/>
    <property type="evidence" value="ECO:0007669"/>
    <property type="project" value="TreeGrafter"/>
</dbReference>
<protein>
    <submittedName>
        <fullName evidence="13">Ion transporter</fullName>
    </submittedName>
</protein>
<evidence type="ECO:0000256" key="9">
    <source>
        <dbReference type="ARBA" id="ARBA00023136"/>
    </source>
</evidence>
<dbReference type="Proteomes" id="UP000886723">
    <property type="component" value="Unassembled WGS sequence"/>
</dbReference>
<feature type="transmembrane region" description="Helical" evidence="11">
    <location>
        <begin position="55"/>
        <end position="77"/>
    </location>
</feature>
<keyword evidence="7 11" id="KW-1133">Transmembrane helix</keyword>
<reference evidence="13" key="1">
    <citation type="submission" date="2020-10" db="EMBL/GenBank/DDBJ databases">
        <authorList>
            <person name="Gilroy R."/>
        </authorList>
    </citation>
    <scope>NUCLEOTIDE SEQUENCE</scope>
    <source>
        <strain evidence="13">ChiBcec2-4451</strain>
    </source>
</reference>
<dbReference type="SUPFAM" id="SSF81324">
    <property type="entry name" value="Voltage-gated potassium channels"/>
    <property type="match status" value="1"/>
</dbReference>
<feature type="domain" description="RCK C-terminal" evidence="12">
    <location>
        <begin position="321"/>
        <end position="401"/>
    </location>
</feature>
<dbReference type="SUPFAM" id="SSF116726">
    <property type="entry name" value="TrkA C-terminal domain-like"/>
    <property type="match status" value="2"/>
</dbReference>
<evidence type="ECO:0000313" key="14">
    <source>
        <dbReference type="Proteomes" id="UP000886723"/>
    </source>
</evidence>
<evidence type="ECO:0000256" key="4">
    <source>
        <dbReference type="ARBA" id="ARBA00022692"/>
    </source>
</evidence>
<evidence type="ECO:0000256" key="11">
    <source>
        <dbReference type="SAM" id="Phobius"/>
    </source>
</evidence>
<evidence type="ECO:0000256" key="1">
    <source>
        <dbReference type="ARBA" id="ARBA00004141"/>
    </source>
</evidence>
<keyword evidence="3" id="KW-0633">Potassium transport</keyword>
<evidence type="ECO:0000256" key="5">
    <source>
        <dbReference type="ARBA" id="ARBA00022826"/>
    </source>
</evidence>
<dbReference type="Gene3D" id="3.30.70.1450">
    <property type="entry name" value="Regulator of K+ conductance, C-terminal domain"/>
    <property type="match status" value="2"/>
</dbReference>
<feature type="transmembrane region" description="Helical" evidence="11">
    <location>
        <begin position="98"/>
        <end position="120"/>
    </location>
</feature>
<accession>A0A9D1NWN2</accession>
<dbReference type="GO" id="GO:0005249">
    <property type="term" value="F:voltage-gated potassium channel activity"/>
    <property type="evidence" value="ECO:0007669"/>
    <property type="project" value="InterPro"/>
</dbReference>
<evidence type="ECO:0000256" key="10">
    <source>
        <dbReference type="ARBA" id="ARBA00023303"/>
    </source>
</evidence>
<feature type="transmembrane region" description="Helical" evidence="11">
    <location>
        <begin position="195"/>
        <end position="212"/>
    </location>
</feature>
<evidence type="ECO:0000313" key="13">
    <source>
        <dbReference type="EMBL" id="HIV13927.1"/>
    </source>
</evidence>
<evidence type="ECO:0000256" key="6">
    <source>
        <dbReference type="ARBA" id="ARBA00022958"/>
    </source>
</evidence>
<feature type="transmembrane region" description="Helical" evidence="11">
    <location>
        <begin position="224"/>
        <end position="248"/>
    </location>
</feature>
<dbReference type="InterPro" id="IPR036721">
    <property type="entry name" value="RCK_C_sf"/>
</dbReference>